<dbReference type="NCBIfam" id="NF008517">
    <property type="entry name" value="PRK11440.1"/>
    <property type="match status" value="1"/>
</dbReference>
<organism evidence="3 4">
    <name type="scientific">Faunimonas pinastri</name>
    <dbReference type="NCBI Taxonomy" id="1855383"/>
    <lineage>
        <taxon>Bacteria</taxon>
        <taxon>Pseudomonadati</taxon>
        <taxon>Pseudomonadota</taxon>
        <taxon>Alphaproteobacteria</taxon>
        <taxon>Hyphomicrobiales</taxon>
        <taxon>Afifellaceae</taxon>
        <taxon>Faunimonas</taxon>
    </lineage>
</organism>
<dbReference type="Gene3D" id="3.40.50.850">
    <property type="entry name" value="Isochorismatase-like"/>
    <property type="match status" value="1"/>
</dbReference>
<dbReference type="CDD" id="cd00431">
    <property type="entry name" value="cysteine_hydrolases"/>
    <property type="match status" value="1"/>
</dbReference>
<protein>
    <submittedName>
        <fullName evidence="3">Nicotinamidase-related amidase</fullName>
    </submittedName>
</protein>
<dbReference type="SUPFAM" id="SSF52499">
    <property type="entry name" value="Isochorismatase-like hydrolases"/>
    <property type="match status" value="1"/>
</dbReference>
<dbReference type="AlphaFoldDB" id="A0A1H9IPY2"/>
<dbReference type="STRING" id="1855383.SAMN05216548_107170"/>
<proteinExistence type="predicted"/>
<dbReference type="InterPro" id="IPR050272">
    <property type="entry name" value="Isochorismatase-like_hydrls"/>
</dbReference>
<evidence type="ECO:0000259" key="2">
    <source>
        <dbReference type="Pfam" id="PF00857"/>
    </source>
</evidence>
<dbReference type="Proteomes" id="UP000199647">
    <property type="component" value="Unassembled WGS sequence"/>
</dbReference>
<dbReference type="InterPro" id="IPR036380">
    <property type="entry name" value="Isochorismatase-like_sf"/>
</dbReference>
<reference evidence="3 4" key="1">
    <citation type="submission" date="2016-10" db="EMBL/GenBank/DDBJ databases">
        <authorList>
            <person name="de Groot N.N."/>
        </authorList>
    </citation>
    <scope>NUCLEOTIDE SEQUENCE [LARGE SCALE GENOMIC DNA]</scope>
    <source>
        <strain evidence="3 4">A52C2</strain>
    </source>
</reference>
<dbReference type="InterPro" id="IPR000868">
    <property type="entry name" value="Isochorismatase-like_dom"/>
</dbReference>
<dbReference type="RefSeq" id="WP_092496717.1">
    <property type="nucleotide sequence ID" value="NZ_FOFG01000007.1"/>
</dbReference>
<accession>A0A1H9IPY2</accession>
<dbReference type="PANTHER" id="PTHR43540">
    <property type="entry name" value="PEROXYUREIDOACRYLATE/UREIDOACRYLATE AMIDOHYDROLASE-RELATED"/>
    <property type="match status" value="1"/>
</dbReference>
<gene>
    <name evidence="3" type="ORF">SAMN05216548_107170</name>
</gene>
<dbReference type="PANTHER" id="PTHR43540:SF7">
    <property type="entry name" value="ISOCHORISMATASE FAMILY PROTEIN YECD"/>
    <property type="match status" value="1"/>
</dbReference>
<name>A0A1H9IPY2_9HYPH</name>
<evidence type="ECO:0000256" key="1">
    <source>
        <dbReference type="ARBA" id="ARBA00022801"/>
    </source>
</evidence>
<dbReference type="OrthoDB" id="9791276at2"/>
<dbReference type="EMBL" id="FOFG01000007">
    <property type="protein sequence ID" value="SEQ76569.1"/>
    <property type="molecule type" value="Genomic_DNA"/>
</dbReference>
<evidence type="ECO:0000313" key="3">
    <source>
        <dbReference type="EMBL" id="SEQ76569.1"/>
    </source>
</evidence>
<feature type="domain" description="Isochorismatase-like" evidence="2">
    <location>
        <begin position="9"/>
        <end position="183"/>
    </location>
</feature>
<keyword evidence="1" id="KW-0378">Hydrolase</keyword>
<sequence length="190" mass="20610">MDRLDPKKTALVLIDLQKGILAMNTAPLTTDAVLAAGKRLAEAFRKAGGTVVLVHVGWSKDMGDAMKQQVDAPMQRPAGGLPADWLEFAEGLVMDGDLCILKRQWGAFHGTELDLQLRRRGVDTIVLGGIATNFGVESTGRAAWEHGYNVVFAEDAMASPAAEMHDFAVQKIFPRLGRIRSTREILEAIG</sequence>
<keyword evidence="4" id="KW-1185">Reference proteome</keyword>
<dbReference type="Pfam" id="PF00857">
    <property type="entry name" value="Isochorismatase"/>
    <property type="match status" value="1"/>
</dbReference>
<dbReference type="GO" id="GO:0016787">
    <property type="term" value="F:hydrolase activity"/>
    <property type="evidence" value="ECO:0007669"/>
    <property type="project" value="UniProtKB-KW"/>
</dbReference>
<evidence type="ECO:0000313" key="4">
    <source>
        <dbReference type="Proteomes" id="UP000199647"/>
    </source>
</evidence>